<proteinExistence type="inferred from homology"/>
<evidence type="ECO:0000259" key="5">
    <source>
        <dbReference type="PROSITE" id="PS50931"/>
    </source>
</evidence>
<dbReference type="STRING" id="55209.HA50_30110"/>
<evidence type="ECO:0000256" key="3">
    <source>
        <dbReference type="ARBA" id="ARBA00023125"/>
    </source>
</evidence>
<dbReference type="PANTHER" id="PTHR30537:SF5">
    <property type="entry name" value="HTH-TYPE TRANSCRIPTIONAL ACTIVATOR TTDR-RELATED"/>
    <property type="match status" value="1"/>
</dbReference>
<dbReference type="SUPFAM" id="SSF53850">
    <property type="entry name" value="Periplasmic binding protein-like II"/>
    <property type="match status" value="1"/>
</dbReference>
<evidence type="ECO:0000256" key="1">
    <source>
        <dbReference type="ARBA" id="ARBA00009437"/>
    </source>
</evidence>
<dbReference type="Proteomes" id="UP000193749">
    <property type="component" value="Unassembled WGS sequence"/>
</dbReference>
<dbReference type="Gene3D" id="1.10.10.10">
    <property type="entry name" value="Winged helix-like DNA-binding domain superfamily/Winged helix DNA-binding domain"/>
    <property type="match status" value="1"/>
</dbReference>
<evidence type="ECO:0000256" key="2">
    <source>
        <dbReference type="ARBA" id="ARBA00023015"/>
    </source>
</evidence>
<keyword evidence="4" id="KW-0804">Transcription</keyword>
<dbReference type="Pfam" id="PF03466">
    <property type="entry name" value="LysR_substrate"/>
    <property type="match status" value="1"/>
</dbReference>
<feature type="domain" description="HTH lysR-type" evidence="5">
    <location>
        <begin position="1"/>
        <end position="60"/>
    </location>
</feature>
<dbReference type="PANTHER" id="PTHR30537">
    <property type="entry name" value="HTH-TYPE TRANSCRIPTIONAL REGULATOR"/>
    <property type="match status" value="1"/>
</dbReference>
<dbReference type="EMBL" id="MLJI01000003">
    <property type="protein sequence ID" value="ORM88182.1"/>
    <property type="molecule type" value="Genomic_DNA"/>
</dbReference>
<reference evidence="6 7" key="1">
    <citation type="journal article" date="2017" name="Antonie Van Leeuwenhoek">
        <title>Phylogenomic resolution of the bacterial genus Pantoea and its relationship with Erwinia and Tatumella.</title>
        <authorList>
            <person name="Palmer M."/>
            <person name="Steenkamp E.T."/>
            <person name="Coetzee M.P."/>
            <person name="Chan W.Y."/>
            <person name="van Zyl E."/>
            <person name="De Maayer P."/>
            <person name="Coutinho T.A."/>
            <person name="Blom J."/>
            <person name="Smits T.H."/>
            <person name="Duffy B."/>
            <person name="Venter S.N."/>
        </authorList>
    </citation>
    <scope>NUCLEOTIDE SEQUENCE [LARGE SCALE GENOMIC DNA]</scope>
    <source>
        <strain evidence="6 7">LMG 2657</strain>
    </source>
</reference>
<gene>
    <name evidence="6" type="ORF">HA50_30110</name>
</gene>
<dbReference type="InterPro" id="IPR036388">
    <property type="entry name" value="WH-like_DNA-bd_sf"/>
</dbReference>
<accession>A0A1X1EHA6</accession>
<dbReference type="PRINTS" id="PR00039">
    <property type="entry name" value="HTHLYSR"/>
</dbReference>
<dbReference type="InterPro" id="IPR058163">
    <property type="entry name" value="LysR-type_TF_proteobact-type"/>
</dbReference>
<dbReference type="FunFam" id="1.10.10.10:FF:000001">
    <property type="entry name" value="LysR family transcriptional regulator"/>
    <property type="match status" value="1"/>
</dbReference>
<dbReference type="CDD" id="cd08422">
    <property type="entry name" value="PBP2_CrgA_like"/>
    <property type="match status" value="1"/>
</dbReference>
<keyword evidence="7" id="KW-1185">Reference proteome</keyword>
<dbReference type="RefSeq" id="WP_084881150.1">
    <property type="nucleotide sequence ID" value="NZ_JAGGMY010000004.1"/>
</dbReference>
<dbReference type="AlphaFoldDB" id="A0A1X1EHA6"/>
<dbReference type="GO" id="GO:0003700">
    <property type="term" value="F:DNA-binding transcription factor activity"/>
    <property type="evidence" value="ECO:0007669"/>
    <property type="project" value="InterPro"/>
</dbReference>
<evidence type="ECO:0000256" key="4">
    <source>
        <dbReference type="ARBA" id="ARBA00023163"/>
    </source>
</evidence>
<dbReference type="PROSITE" id="PS50931">
    <property type="entry name" value="HTH_LYSR"/>
    <property type="match status" value="1"/>
</dbReference>
<name>A0A1X1EHA6_PANCY</name>
<comment type="similarity">
    <text evidence="1">Belongs to the LysR transcriptional regulatory family.</text>
</comment>
<keyword evidence="3" id="KW-0238">DNA-binding</keyword>
<dbReference type="Gene3D" id="3.40.190.290">
    <property type="match status" value="1"/>
</dbReference>
<dbReference type="InterPro" id="IPR036390">
    <property type="entry name" value="WH_DNA-bd_sf"/>
</dbReference>
<dbReference type="SUPFAM" id="SSF46785">
    <property type="entry name" value="Winged helix' DNA-binding domain"/>
    <property type="match status" value="1"/>
</dbReference>
<dbReference type="Pfam" id="PF00126">
    <property type="entry name" value="HTH_1"/>
    <property type="match status" value="1"/>
</dbReference>
<dbReference type="InterPro" id="IPR000847">
    <property type="entry name" value="LysR_HTH_N"/>
</dbReference>
<dbReference type="OrthoDB" id="8885940at2"/>
<dbReference type="InterPro" id="IPR005119">
    <property type="entry name" value="LysR_subst-bd"/>
</dbReference>
<evidence type="ECO:0000313" key="7">
    <source>
        <dbReference type="Proteomes" id="UP000193749"/>
    </source>
</evidence>
<keyword evidence="2" id="KW-0805">Transcription regulation</keyword>
<sequence>MNNKLNAISTFIRVAEAGSFSAAARQAGLKQSAISQQIAALEAELGVVLLRRTTRSMALTEAGTQYLQQILPLMEAMDEIETQLRPAQQQLQGNLHMQLPSGIGQLFLPYLLNFQREHQGIRLDIALDDRLSDVIGEGVDVALRLAEQPPTTMAARSLARVETVLVAAPAFIRATPVNEVTQLAQLPHVRFRGIAKDAPLTLLSSAGICSLAVNTVFRANTSQALMQAIEAGIGIGGLQRPLSAAALDSGRLVHILPDYRLPDRYLYAVFPDARFIPQRVRALVEFLNISLQTMPGFAKS</sequence>
<protein>
    <submittedName>
        <fullName evidence="6">LysR family transcriptional regulator</fullName>
    </submittedName>
</protein>
<comment type="caution">
    <text evidence="6">The sequence shown here is derived from an EMBL/GenBank/DDBJ whole genome shotgun (WGS) entry which is preliminary data.</text>
</comment>
<dbReference type="GO" id="GO:0003677">
    <property type="term" value="F:DNA binding"/>
    <property type="evidence" value="ECO:0007669"/>
    <property type="project" value="UniProtKB-KW"/>
</dbReference>
<organism evidence="6 7">
    <name type="scientific">Pantoea cypripedii</name>
    <name type="common">Pectobacterium cypripedii</name>
    <name type="synonym">Erwinia cypripedii</name>
    <dbReference type="NCBI Taxonomy" id="55209"/>
    <lineage>
        <taxon>Bacteria</taxon>
        <taxon>Pseudomonadati</taxon>
        <taxon>Pseudomonadota</taxon>
        <taxon>Gammaproteobacteria</taxon>
        <taxon>Enterobacterales</taxon>
        <taxon>Erwiniaceae</taxon>
        <taxon>Pantoea</taxon>
    </lineage>
</organism>
<evidence type="ECO:0000313" key="6">
    <source>
        <dbReference type="EMBL" id="ORM88182.1"/>
    </source>
</evidence>